<evidence type="ECO:0000256" key="10">
    <source>
        <dbReference type="ARBA" id="ARBA00023180"/>
    </source>
</evidence>
<organism evidence="15 16">
    <name type="scientific">Wickerhamomyces ciferrii (strain ATCC 14091 / BCRC 22168 / CBS 111 / JCM 3599 / NBRC 0793 / NRRL Y-1031 F-60-10)</name>
    <name type="common">Yeast</name>
    <name type="synonym">Pichia ciferrii</name>
    <dbReference type="NCBI Taxonomy" id="1206466"/>
    <lineage>
        <taxon>Eukaryota</taxon>
        <taxon>Fungi</taxon>
        <taxon>Dikarya</taxon>
        <taxon>Ascomycota</taxon>
        <taxon>Saccharomycotina</taxon>
        <taxon>Saccharomycetes</taxon>
        <taxon>Phaffomycetales</taxon>
        <taxon>Wickerhamomycetaceae</taxon>
        <taxon>Wickerhamomyces</taxon>
    </lineage>
</organism>
<feature type="transmembrane region" description="Helical" evidence="13">
    <location>
        <begin position="497"/>
        <end position="520"/>
    </location>
</feature>
<accession>K0KXC5</accession>
<keyword evidence="7 13" id="KW-0256">Endoplasmic reticulum</keyword>
<keyword evidence="11 13" id="KW-0539">Nucleus</keyword>
<dbReference type="GO" id="GO:0000742">
    <property type="term" value="P:karyogamy involved in conjugation with cellular fusion"/>
    <property type="evidence" value="ECO:0007669"/>
    <property type="project" value="UniProtKB-UniRule"/>
</dbReference>
<comment type="caution">
    <text evidence="15">The sequence shown here is derived from an EMBL/GenBank/DDBJ whole genome shotgun (WGS) entry which is preliminary data.</text>
</comment>
<evidence type="ECO:0000256" key="11">
    <source>
        <dbReference type="ARBA" id="ARBA00023242"/>
    </source>
</evidence>
<dbReference type="GO" id="GO:0048288">
    <property type="term" value="P:nuclear membrane fusion involved in karyogamy"/>
    <property type="evidence" value="ECO:0007669"/>
    <property type="project" value="UniProtKB-UniRule"/>
</dbReference>
<keyword evidence="6 13" id="KW-0732">Signal</keyword>
<evidence type="ECO:0000256" key="8">
    <source>
        <dbReference type="ARBA" id="ARBA00022989"/>
    </source>
</evidence>
<dbReference type="InParanoid" id="K0KXC5"/>
<dbReference type="FunCoup" id="K0KXC5">
    <property type="interactions" value="38"/>
</dbReference>
<dbReference type="InterPro" id="IPR007292">
    <property type="entry name" value="Nuclear_fusion_Kar5"/>
</dbReference>
<keyword evidence="8 13" id="KW-1133">Transmembrane helix</keyword>
<feature type="chain" id="PRO_5003834627" description="Nuclear fusion protein KAR5" evidence="14">
    <location>
        <begin position="18"/>
        <end position="539"/>
    </location>
</feature>
<keyword evidence="4 13" id="KW-0415">Karyogamy</keyword>
<dbReference type="PANTHER" id="PTHR28012">
    <property type="entry name" value="NUCLEAR FUSION PROTEIN KAR5"/>
    <property type="match status" value="1"/>
</dbReference>
<dbReference type="HOGENOM" id="CLU_505482_0_0_1"/>
<evidence type="ECO:0000256" key="14">
    <source>
        <dbReference type="SAM" id="SignalP"/>
    </source>
</evidence>
<evidence type="ECO:0000256" key="9">
    <source>
        <dbReference type="ARBA" id="ARBA00023136"/>
    </source>
</evidence>
<evidence type="ECO:0000256" key="7">
    <source>
        <dbReference type="ARBA" id="ARBA00022824"/>
    </source>
</evidence>
<name>K0KXC5_WICCF</name>
<evidence type="ECO:0000256" key="3">
    <source>
        <dbReference type="ARBA" id="ARBA00021601"/>
    </source>
</evidence>
<evidence type="ECO:0000256" key="5">
    <source>
        <dbReference type="ARBA" id="ARBA00022692"/>
    </source>
</evidence>
<comment type="function">
    <text evidence="1 13">Required for nuclear membrane fusion during karyogamy.</text>
</comment>
<evidence type="ECO:0000256" key="4">
    <source>
        <dbReference type="ARBA" id="ARBA00022459"/>
    </source>
</evidence>
<dbReference type="GO" id="GO:0005789">
    <property type="term" value="C:endoplasmic reticulum membrane"/>
    <property type="evidence" value="ECO:0007669"/>
    <property type="project" value="UniProtKB-SubCell"/>
</dbReference>
<reference evidence="15 16" key="1">
    <citation type="journal article" date="2012" name="Eukaryot. Cell">
        <title>Draft genome sequence of Wickerhamomyces ciferrii NRRL Y-1031 F-60-10.</title>
        <authorList>
            <person name="Schneider J."/>
            <person name="Andrea H."/>
            <person name="Blom J."/>
            <person name="Jaenicke S."/>
            <person name="Ruckert C."/>
            <person name="Schorsch C."/>
            <person name="Szczepanowski R."/>
            <person name="Farwick M."/>
            <person name="Goesmann A."/>
            <person name="Puhler A."/>
            <person name="Schaffer S."/>
            <person name="Tauch A."/>
            <person name="Kohler T."/>
            <person name="Brinkrolf K."/>
        </authorList>
    </citation>
    <scope>NUCLEOTIDE SEQUENCE [LARGE SCALE GENOMIC DNA]</scope>
    <source>
        <strain evidence="16">ATCC 14091 / BCRC 22168 / CBS 111 / JCM 3599 / NBRC 0793 / NRRL Y-1031 F-60-10</strain>
    </source>
</reference>
<evidence type="ECO:0000313" key="15">
    <source>
        <dbReference type="EMBL" id="CCH46687.1"/>
    </source>
</evidence>
<gene>
    <name evidence="15" type="ORF">BN7_6284</name>
</gene>
<dbReference type="EMBL" id="CAIF01000262">
    <property type="protein sequence ID" value="CCH46687.1"/>
    <property type="molecule type" value="Genomic_DNA"/>
</dbReference>
<keyword evidence="10" id="KW-0325">Glycoprotein</keyword>
<protein>
    <recommendedName>
        <fullName evidence="3 13">Nuclear fusion protein KAR5</fullName>
    </recommendedName>
    <alternativeName>
        <fullName evidence="12 13">Karyogamy protein 5</fullName>
    </alternativeName>
</protein>
<comment type="similarity">
    <text evidence="2 13">Belongs to the KAR5 family.</text>
</comment>
<evidence type="ECO:0000256" key="6">
    <source>
        <dbReference type="ARBA" id="ARBA00022729"/>
    </source>
</evidence>
<dbReference type="AlphaFoldDB" id="K0KXC5"/>
<dbReference type="Pfam" id="PF04163">
    <property type="entry name" value="Tht1"/>
    <property type="match status" value="1"/>
</dbReference>
<comment type="subcellular location">
    <subcellularLocation>
        <location evidence="13">Endoplasmic reticulum membrane</location>
    </subcellularLocation>
    <subcellularLocation>
        <location evidence="13">Nucleus membrane</location>
    </subcellularLocation>
</comment>
<feature type="signal peptide" evidence="14">
    <location>
        <begin position="1"/>
        <end position="17"/>
    </location>
</feature>
<evidence type="ECO:0000256" key="2">
    <source>
        <dbReference type="ARBA" id="ARBA00010473"/>
    </source>
</evidence>
<evidence type="ECO:0000313" key="16">
    <source>
        <dbReference type="Proteomes" id="UP000009328"/>
    </source>
</evidence>
<evidence type="ECO:0000256" key="1">
    <source>
        <dbReference type="ARBA" id="ARBA00003389"/>
    </source>
</evidence>
<keyword evidence="5 13" id="KW-0812">Transmembrane</keyword>
<dbReference type="eggNOG" id="ENOG502QVCQ">
    <property type="taxonomic scope" value="Eukaryota"/>
</dbReference>
<sequence>MKSSVVIYFLAFTLVDSKLFDYGLNDINHSTLNKESEYSISDIINRHRSLTDVAREDIKTFQNPKYDTSCIKKSLEPILSKCLKNSIDSIDSNLRVETAAKLSICEFEAAKITYPVECYPKTYYFGNDEDSIDYQECILGLEKSPQWWTTYSGNYRAIGDICFQESLPYEKDEILNLFLNVTEVYEQILQDLNANVEMSSKFKETSLNSFEELQKFMNQVLEKLEKDTNESKHEFEMKLKDMNSVLEDTSKLAKVFSNDTTGMTDIVLNQMSDLSSKWDGFFTQYNSDDFLNELLGMKQIFVQELETRDLQINNLMNSYSDKLESLYQSSYENNELSEKIGEGLRKSLKDTNELKDVLKQTENSVTISSEFAQNLLESFKDLDQMNIGEILNVSEQELLLVFQRITDELNQEMNKIQTQTRKLDNELDILVGKIDIATGSLVKINDILTNNVIMKSFIFLASTSKVLSRRVSLTLLGGLTYYFFLRYWMRLVTRKPGFLVILLCSTLCGLFVGDSIINVIQRFNRIEINSSPIVYHDVN</sequence>
<evidence type="ECO:0000256" key="12">
    <source>
        <dbReference type="ARBA" id="ARBA00031468"/>
    </source>
</evidence>
<proteinExistence type="inferred from homology"/>
<feature type="transmembrane region" description="Helical" evidence="13">
    <location>
        <begin position="467"/>
        <end position="485"/>
    </location>
</feature>
<dbReference type="GO" id="GO:0031965">
    <property type="term" value="C:nuclear membrane"/>
    <property type="evidence" value="ECO:0007669"/>
    <property type="project" value="UniProtKB-SubCell"/>
</dbReference>
<dbReference type="Proteomes" id="UP000009328">
    <property type="component" value="Unassembled WGS sequence"/>
</dbReference>
<evidence type="ECO:0000256" key="13">
    <source>
        <dbReference type="RuleBase" id="RU368082"/>
    </source>
</evidence>
<keyword evidence="9 13" id="KW-0472">Membrane</keyword>
<keyword evidence="16" id="KW-1185">Reference proteome</keyword>
<dbReference type="PANTHER" id="PTHR28012:SF1">
    <property type="entry name" value="NUCLEAR FUSION PROTEIN KAR5"/>
    <property type="match status" value="1"/>
</dbReference>